<dbReference type="Proteomes" id="UP000265716">
    <property type="component" value="Unassembled WGS sequence"/>
</dbReference>
<sequence length="1586" mass="174133">MIVAALRAVARFSAAIGGDGLLFVLDKELAHATCKSIAMIHSVEELLVILANFPPSFVVVLKTAPTDSMWTLVWEALQANSHVPSLWLDTTTTSKTTLNVLARHFHLHTPEDLPLDVQQFIVRPLQSPLHVWGPTVAAEVMQFNDDVASVPLQLALVVLRLTQFDPQVFLRYLPVLTKKLPRLTTARHFLSLMTELQQVQLWSPTDPAIAAFFNQMPTLHQPTSTNAMLFRSGPPKAIVPATLSTLSKSRVWATQQAFYKAQGMAAWSSNTVPYGVSSSMFLAAAYARVVVRFFIDCYRQHLLSPTDTVNCVVLEGGSGSCKFAAAFIPAVMALLEDADLQHVIRPCVVLTDLCDDVVSSRLAHPSFQSLQRQFPNAVDFAVMSCDAVIQDDPIRLRVANATLDVSTTPLFVVGNYFFDSLPTDAFVVDGDGAVCEVCTDGESADTFTLSHDVADTSQYYQDNDDSKWLNQALTALVQHIQAAYPRRKCLLLFPVDAFRFVLALRRRSSANSPFGMLVGDATVHFSDILTDIPELSPHADCFCLPVDFDVINWFLDIAFASTCKVQVSTTTPVFSDTFQVLYATLFPLQEASSTLGATDKARLLFQSCLHHKPRAKFATRLTTAMMTITTTYYLLKLADSGGWHYVVMVVLFADFFTNAVAVAFLSVTTYVKYASLCRLVSLGCSGVYALDMLVRLVGIRTALFRSPATLMDFVGCGCMGGMLALRYIKADNLAAVIITRVGYYDEKAGAGNQKFPKFGSNQVEIYFASGYCVLVSARIAFKPVARAFSKTLYEQPSFDLLRFSMASLRATLRRIPSITEAAVDLMEHDLSVTCGRTDGDLSRAELMQFLEKAVVHRPRHMSASAFLSHLRDIDAQSSRFVYGALDVVTSTLRHWSNQRVALFCTVLVVLANASFVPVVAYFISLLGDEAFPQQAGHVAINDAVKGLYLRSQVRYKNVTTDPYTGSDTDLPYITPEWSLHAGVVGIVVVCVPFAIVDFLMGYFQSTMIAKATERLQASLLKTILAQPTLFFSQRTEGDLNNLFQSDVARVNALWQANLMHPIVSVVAGFAFLIYFEPSVGMASLGFAAVLISTGPQGHASLKSKEFGSKNAFVAAEFQNAVQCHNVRTPYILSIVGMSLRQCPQVVRAYDIQPSLLAKFASSTAMLGQAQFLKDFWSGIVQIYVDSAMYVFVAIMTAGMATKVYKGDMTSGDFFSAVTLLGRVSTPVTVLGGFMRVAIGNASSLQRLDEIVYDKCNVDDGDTDRLPRVPRMQQGLRIDRLSFQYDTTSDVWNLQDVNATFPIGHYVCIVGPSGCGKSTLLGCLMQFYEPSDGVIAVDDHNLHAYSKSSYMGQIAVVFQDGGILNGSILDNIRFGNALATDDECKHAAELAECGAFVHALKDGYDTIVGQHATANLSGGQTQRICLARALVRKPSILLLDEATSALDAETEASIVDCLHALAKKLHMTIISVTHRLSTTRSADSILVMQSGRIIDRGTYHELLARPMSFFAELVHKTTTTERKNDTSFNAIPSFTIANHDEDDQGRNTEEALQLFTHRLRTRTDSANGQSFRKNARKPSAADAYIIL</sequence>
<dbReference type="GO" id="GO:0005886">
    <property type="term" value="C:plasma membrane"/>
    <property type="evidence" value="ECO:0007669"/>
    <property type="project" value="UniProtKB-SubCell"/>
</dbReference>
<evidence type="ECO:0000256" key="4">
    <source>
        <dbReference type="ARBA" id="ARBA00022692"/>
    </source>
</evidence>
<dbReference type="InterPro" id="IPR038375">
    <property type="entry name" value="NDUFAF7_sf"/>
</dbReference>
<evidence type="ECO:0000256" key="8">
    <source>
        <dbReference type="ARBA" id="ARBA00023136"/>
    </source>
</evidence>
<dbReference type="PANTHER" id="PTHR24221">
    <property type="entry name" value="ATP-BINDING CASSETTE SUB-FAMILY B"/>
    <property type="match status" value="1"/>
</dbReference>
<dbReference type="InterPro" id="IPR003439">
    <property type="entry name" value="ABC_transporter-like_ATP-bd"/>
</dbReference>
<dbReference type="SUPFAM" id="SSF52540">
    <property type="entry name" value="P-loop containing nucleoside triphosphate hydrolases"/>
    <property type="match status" value="1"/>
</dbReference>
<dbReference type="InterPro" id="IPR039421">
    <property type="entry name" value="Type_1_exporter"/>
</dbReference>
<proteinExistence type="predicted"/>
<reference evidence="12 13" key="1">
    <citation type="submission" date="2018-08" db="EMBL/GenBank/DDBJ databases">
        <title>Aphanomyces genome sequencing and annotation.</title>
        <authorList>
            <person name="Minardi D."/>
            <person name="Oidtmann B."/>
            <person name="Van Der Giezen M."/>
            <person name="Studholme D.J."/>
        </authorList>
    </citation>
    <scope>NUCLEOTIDE SEQUENCE [LARGE SCALE GENOMIC DNA]</scope>
    <source>
        <strain evidence="12 13">SA</strain>
    </source>
</reference>
<keyword evidence="3" id="KW-1003">Cell membrane</keyword>
<keyword evidence="8 9" id="KW-0472">Membrane</keyword>
<dbReference type="Pfam" id="PF00664">
    <property type="entry name" value="ABC_membrane"/>
    <property type="match status" value="2"/>
</dbReference>
<evidence type="ECO:0000259" key="11">
    <source>
        <dbReference type="PROSITE" id="PS50929"/>
    </source>
</evidence>
<evidence type="ECO:0000256" key="7">
    <source>
        <dbReference type="ARBA" id="ARBA00022989"/>
    </source>
</evidence>
<protein>
    <recommendedName>
        <fullName evidence="14">ABC transporter domain-containing protein</fullName>
    </recommendedName>
</protein>
<feature type="transmembrane region" description="Helical" evidence="9">
    <location>
        <begin position="900"/>
        <end position="923"/>
    </location>
</feature>
<dbReference type="GO" id="GO:0140359">
    <property type="term" value="F:ABC-type transporter activity"/>
    <property type="evidence" value="ECO:0007669"/>
    <property type="project" value="InterPro"/>
</dbReference>
<dbReference type="PROSITE" id="PS50929">
    <property type="entry name" value="ABC_TM1F"/>
    <property type="match status" value="1"/>
</dbReference>
<feature type="transmembrane region" description="Helical" evidence="9">
    <location>
        <begin position="679"/>
        <end position="698"/>
    </location>
</feature>
<dbReference type="InterPro" id="IPR027417">
    <property type="entry name" value="P-loop_NTPase"/>
</dbReference>
<keyword evidence="6" id="KW-0067">ATP-binding</keyword>
<feature type="transmembrane region" description="Helical" evidence="9">
    <location>
        <begin position="642"/>
        <end position="667"/>
    </location>
</feature>
<accession>A0A397C1N3</accession>
<evidence type="ECO:0000256" key="2">
    <source>
        <dbReference type="ARBA" id="ARBA00022448"/>
    </source>
</evidence>
<feature type="transmembrane region" description="Helical" evidence="9">
    <location>
        <begin position="710"/>
        <end position="728"/>
    </location>
</feature>
<evidence type="ECO:0000313" key="12">
    <source>
        <dbReference type="EMBL" id="RHY35713.1"/>
    </source>
</evidence>
<dbReference type="FunFam" id="3.40.50.300:FF:000299">
    <property type="entry name" value="ABC transporter ATP-binding protein/permease"/>
    <property type="match status" value="1"/>
</dbReference>
<dbReference type="GO" id="GO:0005524">
    <property type="term" value="F:ATP binding"/>
    <property type="evidence" value="ECO:0007669"/>
    <property type="project" value="UniProtKB-KW"/>
</dbReference>
<dbReference type="VEuPathDB" id="FungiDB:H257_02563"/>
<dbReference type="SMART" id="SM00382">
    <property type="entry name" value="AAA"/>
    <property type="match status" value="1"/>
</dbReference>
<dbReference type="Pfam" id="PF00005">
    <property type="entry name" value="ABC_tran"/>
    <property type="match status" value="1"/>
</dbReference>
<dbReference type="Gene3D" id="3.40.50.12710">
    <property type="match status" value="1"/>
</dbReference>
<dbReference type="Gene3D" id="1.20.1560.10">
    <property type="entry name" value="ABC transporter type 1, transmembrane domain"/>
    <property type="match status" value="1"/>
</dbReference>
<evidence type="ECO:0000256" key="3">
    <source>
        <dbReference type="ARBA" id="ARBA00022475"/>
    </source>
</evidence>
<dbReference type="SUPFAM" id="SSF90123">
    <property type="entry name" value="ABC transporter transmembrane region"/>
    <property type="match status" value="1"/>
</dbReference>
<organism evidence="12 13">
    <name type="scientific">Aphanomyces astaci</name>
    <name type="common">Crayfish plague agent</name>
    <dbReference type="NCBI Taxonomy" id="112090"/>
    <lineage>
        <taxon>Eukaryota</taxon>
        <taxon>Sar</taxon>
        <taxon>Stramenopiles</taxon>
        <taxon>Oomycota</taxon>
        <taxon>Saprolegniomycetes</taxon>
        <taxon>Saprolegniales</taxon>
        <taxon>Verrucalvaceae</taxon>
        <taxon>Aphanomyces</taxon>
    </lineage>
</organism>
<evidence type="ECO:0000313" key="13">
    <source>
        <dbReference type="Proteomes" id="UP000265716"/>
    </source>
</evidence>
<keyword evidence="5" id="KW-0547">Nucleotide-binding</keyword>
<evidence type="ECO:0000256" key="5">
    <source>
        <dbReference type="ARBA" id="ARBA00022741"/>
    </source>
</evidence>
<dbReference type="PROSITE" id="PS50893">
    <property type="entry name" value="ABC_TRANSPORTER_2"/>
    <property type="match status" value="1"/>
</dbReference>
<comment type="subcellular location">
    <subcellularLocation>
        <location evidence="1">Cell membrane</location>
        <topology evidence="1">Multi-pass membrane protein</topology>
    </subcellularLocation>
</comment>
<keyword evidence="4 9" id="KW-0812">Transmembrane</keyword>
<keyword evidence="7 9" id="KW-1133">Transmembrane helix</keyword>
<feature type="domain" description="ABC transporter" evidence="10">
    <location>
        <begin position="1275"/>
        <end position="1514"/>
    </location>
</feature>
<dbReference type="VEuPathDB" id="FungiDB:H257_02564"/>
<dbReference type="InterPro" id="IPR003593">
    <property type="entry name" value="AAA+_ATPase"/>
</dbReference>
<dbReference type="InterPro" id="IPR011527">
    <property type="entry name" value="ABC1_TM_dom"/>
</dbReference>
<evidence type="ECO:0000256" key="6">
    <source>
        <dbReference type="ARBA" id="ARBA00022840"/>
    </source>
</evidence>
<name>A0A397C1N3_APHAT</name>
<dbReference type="Gene3D" id="3.40.50.300">
    <property type="entry name" value="P-loop containing nucleotide triphosphate hydrolases"/>
    <property type="match status" value="1"/>
</dbReference>
<dbReference type="EMBL" id="QUTC01012762">
    <property type="protein sequence ID" value="RHY35713.1"/>
    <property type="molecule type" value="Genomic_DNA"/>
</dbReference>
<comment type="caution">
    <text evidence="12">The sequence shown here is derived from an EMBL/GenBank/DDBJ whole genome shotgun (WGS) entry which is preliminary data.</text>
</comment>
<evidence type="ECO:0008006" key="14">
    <source>
        <dbReference type="Google" id="ProtNLM"/>
    </source>
</evidence>
<evidence type="ECO:0000259" key="10">
    <source>
        <dbReference type="PROSITE" id="PS50893"/>
    </source>
</evidence>
<evidence type="ECO:0000256" key="1">
    <source>
        <dbReference type="ARBA" id="ARBA00004651"/>
    </source>
</evidence>
<gene>
    <name evidence="12" type="ORF">DYB38_003466</name>
</gene>
<feature type="transmembrane region" description="Helical" evidence="9">
    <location>
        <begin position="1052"/>
        <end position="1075"/>
    </location>
</feature>
<feature type="domain" description="ABC transmembrane type-1" evidence="11">
    <location>
        <begin position="900"/>
        <end position="1239"/>
    </location>
</feature>
<dbReference type="InterPro" id="IPR036640">
    <property type="entry name" value="ABC1_TM_sf"/>
</dbReference>
<dbReference type="GO" id="GO:0016887">
    <property type="term" value="F:ATP hydrolysis activity"/>
    <property type="evidence" value="ECO:0007669"/>
    <property type="project" value="InterPro"/>
</dbReference>
<feature type="transmembrane region" description="Helical" evidence="9">
    <location>
        <begin position="979"/>
        <end position="1003"/>
    </location>
</feature>
<dbReference type="PANTHER" id="PTHR24221:SF620">
    <property type="entry name" value="ABC TRANSMEMBRANE TYPE-1 DOMAIN-CONTAINING PROTEIN"/>
    <property type="match status" value="1"/>
</dbReference>
<evidence type="ECO:0000256" key="9">
    <source>
        <dbReference type="SAM" id="Phobius"/>
    </source>
</evidence>
<keyword evidence="2" id="KW-0813">Transport</keyword>